<dbReference type="EMBL" id="MHLV01000023">
    <property type="protein sequence ID" value="OGZ17510.1"/>
    <property type="molecule type" value="Genomic_DNA"/>
</dbReference>
<evidence type="ECO:0000313" key="2">
    <source>
        <dbReference type="Proteomes" id="UP000176752"/>
    </source>
</evidence>
<proteinExistence type="predicted"/>
<dbReference type="Proteomes" id="UP000176752">
    <property type="component" value="Unassembled WGS sequence"/>
</dbReference>
<dbReference type="CDD" id="cd12952">
    <property type="entry name" value="MMP_ACEL2062"/>
    <property type="match status" value="1"/>
</dbReference>
<evidence type="ECO:0008006" key="3">
    <source>
        <dbReference type="Google" id="ProtNLM"/>
    </source>
</evidence>
<dbReference type="SUPFAM" id="SSF55486">
    <property type="entry name" value="Metalloproteases ('zincins'), catalytic domain"/>
    <property type="match status" value="1"/>
</dbReference>
<evidence type="ECO:0000313" key="1">
    <source>
        <dbReference type="EMBL" id="OGZ17510.1"/>
    </source>
</evidence>
<name>A0A1G2DX11_9BACT</name>
<dbReference type="InterPro" id="IPR038555">
    <property type="entry name" value="Zincin_1_sf"/>
</dbReference>
<organism evidence="1 2">
    <name type="scientific">Candidatus Nealsonbacteria bacterium RBG_13_36_15</name>
    <dbReference type="NCBI Taxonomy" id="1801660"/>
    <lineage>
        <taxon>Bacteria</taxon>
        <taxon>Candidatus Nealsoniibacteriota</taxon>
    </lineage>
</organism>
<gene>
    <name evidence="1" type="ORF">A2Z78_00940</name>
</gene>
<dbReference type="STRING" id="1801660.A2Z78_00940"/>
<dbReference type="Pfam" id="PF06262">
    <property type="entry name" value="Zincin_1"/>
    <property type="match status" value="1"/>
</dbReference>
<dbReference type="InterPro" id="IPR010428">
    <property type="entry name" value="Zincin_1"/>
</dbReference>
<dbReference type="AlphaFoldDB" id="A0A1G2DX11"/>
<protein>
    <recommendedName>
        <fullName evidence="3">Metallopeptidase family protein</fullName>
    </recommendedName>
</protein>
<reference evidence="1 2" key="1">
    <citation type="journal article" date="2016" name="Nat. Commun.">
        <title>Thousands of microbial genomes shed light on interconnected biogeochemical processes in an aquifer system.</title>
        <authorList>
            <person name="Anantharaman K."/>
            <person name="Brown C.T."/>
            <person name="Hug L.A."/>
            <person name="Sharon I."/>
            <person name="Castelle C.J."/>
            <person name="Probst A.J."/>
            <person name="Thomas B.C."/>
            <person name="Singh A."/>
            <person name="Wilkins M.J."/>
            <person name="Karaoz U."/>
            <person name="Brodie E.L."/>
            <person name="Williams K.H."/>
            <person name="Hubbard S.S."/>
            <person name="Banfield J.F."/>
        </authorList>
    </citation>
    <scope>NUCLEOTIDE SEQUENCE [LARGE SCALE GENOMIC DNA]</scope>
</reference>
<sequence length="128" mass="14865">MTEEEFEKTVEKALNDLPKEIFEKMENVAITIEKRPSPEQLRKSGIRAGNLLLGLYQGIPKTKYGRGFGNILPDKITIFQEPIEKLARSEDKIFGILKNTIFHEIAHHFGFDEKGIRILEKKRKLEER</sequence>
<accession>A0A1G2DX11</accession>
<comment type="caution">
    <text evidence="1">The sequence shown here is derived from an EMBL/GenBank/DDBJ whole genome shotgun (WGS) entry which is preliminary data.</text>
</comment>
<dbReference type="Gene3D" id="3.30.2010.20">
    <property type="match status" value="1"/>
</dbReference>